<dbReference type="STRING" id="89524.SAMN05444370_106171"/>
<dbReference type="InterPro" id="IPR007372">
    <property type="entry name" value="Lipid/polyisoprenoid-bd_YceI"/>
</dbReference>
<name>A0A1H4C2L7_9RHOB</name>
<dbReference type="AlphaFoldDB" id="A0A1H4C2L7"/>
<keyword evidence="1" id="KW-0732">Signal</keyword>
<evidence type="ECO:0000256" key="1">
    <source>
        <dbReference type="SAM" id="SignalP"/>
    </source>
</evidence>
<reference evidence="3 4" key="1">
    <citation type="submission" date="2016-10" db="EMBL/GenBank/DDBJ databases">
        <authorList>
            <person name="de Groot N.N."/>
        </authorList>
    </citation>
    <scope>NUCLEOTIDE SEQUENCE [LARGE SCALE GENOMIC DNA]</scope>
    <source>
        <strain evidence="3 4">DSM 15345</strain>
    </source>
</reference>
<gene>
    <name evidence="3" type="ORF">SAMN05444370_106171</name>
</gene>
<dbReference type="Gene3D" id="2.40.128.110">
    <property type="entry name" value="Lipid/polyisoprenoid-binding, YceI-like"/>
    <property type="match status" value="1"/>
</dbReference>
<organism evidence="3 4">
    <name type="scientific">Rubrimonas cliftonensis</name>
    <dbReference type="NCBI Taxonomy" id="89524"/>
    <lineage>
        <taxon>Bacteria</taxon>
        <taxon>Pseudomonadati</taxon>
        <taxon>Pseudomonadota</taxon>
        <taxon>Alphaproteobacteria</taxon>
        <taxon>Rhodobacterales</taxon>
        <taxon>Paracoccaceae</taxon>
        <taxon>Rubrimonas</taxon>
    </lineage>
</organism>
<accession>A0A1H4C2L7</accession>
<feature type="chain" id="PRO_5011439274" evidence="1">
    <location>
        <begin position="27"/>
        <end position="199"/>
    </location>
</feature>
<keyword evidence="4" id="KW-1185">Reference proteome</keyword>
<evidence type="ECO:0000313" key="3">
    <source>
        <dbReference type="EMBL" id="SEA54608.1"/>
    </source>
</evidence>
<feature type="domain" description="Lipid/polyisoprenoid-binding YceI-like" evidence="2">
    <location>
        <begin position="29"/>
        <end position="194"/>
    </location>
</feature>
<dbReference type="InterPro" id="IPR036761">
    <property type="entry name" value="TTHA0802/YceI-like_sf"/>
</dbReference>
<dbReference type="RefSeq" id="WP_093253721.1">
    <property type="nucleotide sequence ID" value="NZ_FNQM01000006.1"/>
</dbReference>
<evidence type="ECO:0000313" key="4">
    <source>
        <dbReference type="Proteomes" id="UP000198703"/>
    </source>
</evidence>
<dbReference type="PANTHER" id="PTHR34406">
    <property type="entry name" value="PROTEIN YCEI"/>
    <property type="match status" value="1"/>
</dbReference>
<dbReference type="EMBL" id="FNQM01000006">
    <property type="protein sequence ID" value="SEA54608.1"/>
    <property type="molecule type" value="Genomic_DNA"/>
</dbReference>
<dbReference type="Proteomes" id="UP000198703">
    <property type="component" value="Unassembled WGS sequence"/>
</dbReference>
<protein>
    <submittedName>
        <fullName evidence="3">Polyisoprenoid-binding protein YceI</fullName>
    </submittedName>
</protein>
<dbReference type="OrthoDB" id="9811006at2"/>
<dbReference type="Pfam" id="PF04264">
    <property type="entry name" value="YceI"/>
    <property type="match status" value="1"/>
</dbReference>
<feature type="signal peptide" evidence="1">
    <location>
        <begin position="1"/>
        <end position="26"/>
    </location>
</feature>
<dbReference type="SUPFAM" id="SSF101874">
    <property type="entry name" value="YceI-like"/>
    <property type="match status" value="1"/>
</dbReference>
<sequence>MRPNSLAAALGAAALAAAVIAAPAFAAERWNIDKSHAHISFQADHLGFSVVQGQFREFDGDIMFDPENIEATEVSFTVQAASVDTFWPKRDEHIRSADFLNVAEHPTITFVSTGVEKTGDDTATITGDLTMIGETREVSFEATLNKLGPSPFNPDQTIAGFVIEGVITRADFGMTYGGDAFAARIPVRVDLEISPANPS</sequence>
<dbReference type="PANTHER" id="PTHR34406:SF1">
    <property type="entry name" value="PROTEIN YCEI"/>
    <property type="match status" value="1"/>
</dbReference>
<proteinExistence type="predicted"/>
<evidence type="ECO:0000259" key="2">
    <source>
        <dbReference type="SMART" id="SM00867"/>
    </source>
</evidence>
<dbReference type="SMART" id="SM00867">
    <property type="entry name" value="YceI"/>
    <property type="match status" value="1"/>
</dbReference>